<reference evidence="4" key="1">
    <citation type="submission" date="2025-08" db="UniProtKB">
        <authorList>
            <consortium name="RefSeq"/>
        </authorList>
    </citation>
    <scope>IDENTIFICATION</scope>
    <source>
        <strain evidence="4">USDA-PBARC FA_bdor</strain>
        <tissue evidence="4">Whole organism</tissue>
    </source>
</reference>
<feature type="signal peptide" evidence="2">
    <location>
        <begin position="1"/>
        <end position="28"/>
    </location>
</feature>
<dbReference type="KEGG" id="fas:105270946"/>
<keyword evidence="3" id="KW-1185">Reference proteome</keyword>
<evidence type="ECO:0000313" key="4">
    <source>
        <dbReference type="RefSeq" id="XP_011310492.1"/>
    </source>
</evidence>
<dbReference type="AlphaFoldDB" id="A0A9R1TJL8"/>
<keyword evidence="1" id="KW-0472">Membrane</keyword>
<proteinExistence type="predicted"/>
<keyword evidence="2" id="KW-0732">Signal</keyword>
<dbReference type="GeneID" id="105270946"/>
<protein>
    <submittedName>
        <fullName evidence="4">Uncharacterized protein</fullName>
    </submittedName>
</protein>
<dbReference type="RefSeq" id="XP_011310492.1">
    <property type="nucleotide sequence ID" value="XM_011312190.1"/>
</dbReference>
<keyword evidence="1" id="KW-1133">Transmembrane helix</keyword>
<keyword evidence="1" id="KW-0812">Transmembrane</keyword>
<name>A0A9R1TJL8_9HYME</name>
<sequence length="357" mass="36477">MVIIDSENSTKMFRFILPLGCLIAVALGEPQWGYGAPYAGHHGAAPLGADGRVVDTPEVQAAKASHLAALADASARVGAPHAPGAYGAPAGAWNPGWNGAPAPYAHGAQYATRYHGPPAPLGPDGRVVDTPEVAAAKAHHFSLYNAVAQHAPAGPVAPATSPGHYDSGAYNPAWDSPSYDGSWNGHNYTRQATDGYKSESCDSIVDSFPVSRTMKTLIVLAVLLAVASASPTLIATPIVLARLNPPVLGAPLGPDGRVVDTTEVAIAKVEHEAAQNNQRELLAAAGAGATDNSDEAPIGSDGRVIDTAEVALAKVQHANAQLAEKVHHVAAVNPGSSLIAVASAQSTPLIALDGILY</sequence>
<feature type="chain" id="PRO_5040375786" evidence="2">
    <location>
        <begin position="29"/>
        <end position="357"/>
    </location>
</feature>
<dbReference type="Proteomes" id="UP000694866">
    <property type="component" value="Unplaced"/>
</dbReference>
<evidence type="ECO:0000313" key="3">
    <source>
        <dbReference type="Proteomes" id="UP000694866"/>
    </source>
</evidence>
<evidence type="ECO:0000256" key="1">
    <source>
        <dbReference type="SAM" id="Phobius"/>
    </source>
</evidence>
<feature type="transmembrane region" description="Helical" evidence="1">
    <location>
        <begin position="217"/>
        <end position="240"/>
    </location>
</feature>
<gene>
    <name evidence="4" type="primary">LOC105270946</name>
</gene>
<accession>A0A9R1TJL8</accession>
<organism evidence="3 4">
    <name type="scientific">Fopius arisanus</name>
    <dbReference type="NCBI Taxonomy" id="64838"/>
    <lineage>
        <taxon>Eukaryota</taxon>
        <taxon>Metazoa</taxon>
        <taxon>Ecdysozoa</taxon>
        <taxon>Arthropoda</taxon>
        <taxon>Hexapoda</taxon>
        <taxon>Insecta</taxon>
        <taxon>Pterygota</taxon>
        <taxon>Neoptera</taxon>
        <taxon>Endopterygota</taxon>
        <taxon>Hymenoptera</taxon>
        <taxon>Apocrita</taxon>
        <taxon>Ichneumonoidea</taxon>
        <taxon>Braconidae</taxon>
        <taxon>Opiinae</taxon>
        <taxon>Fopius</taxon>
    </lineage>
</organism>
<dbReference type="OrthoDB" id="8117569at2759"/>
<evidence type="ECO:0000256" key="2">
    <source>
        <dbReference type="SAM" id="SignalP"/>
    </source>
</evidence>